<keyword evidence="8" id="KW-1185">Reference proteome</keyword>
<evidence type="ECO:0000259" key="6">
    <source>
        <dbReference type="Pfam" id="PF00172"/>
    </source>
</evidence>
<dbReference type="InterPro" id="IPR001138">
    <property type="entry name" value="Zn2Cys6_DnaBD"/>
</dbReference>
<keyword evidence="3" id="KW-0804">Transcription</keyword>
<organism evidence="7 8">
    <name type="scientific">Aspergillus indologenus CBS 114.80</name>
    <dbReference type="NCBI Taxonomy" id="1450541"/>
    <lineage>
        <taxon>Eukaryota</taxon>
        <taxon>Fungi</taxon>
        <taxon>Dikarya</taxon>
        <taxon>Ascomycota</taxon>
        <taxon>Pezizomycotina</taxon>
        <taxon>Eurotiomycetes</taxon>
        <taxon>Eurotiomycetidae</taxon>
        <taxon>Eurotiales</taxon>
        <taxon>Aspergillaceae</taxon>
        <taxon>Aspergillus</taxon>
        <taxon>Aspergillus subgen. Circumdati</taxon>
    </lineage>
</organism>
<name>A0A2V5I0W2_9EURO</name>
<dbReference type="GO" id="GO:0000981">
    <property type="term" value="F:DNA-binding transcription factor activity, RNA polymerase II-specific"/>
    <property type="evidence" value="ECO:0007669"/>
    <property type="project" value="InterPro"/>
</dbReference>
<evidence type="ECO:0000256" key="5">
    <source>
        <dbReference type="SAM" id="MobiDB-lite"/>
    </source>
</evidence>
<proteinExistence type="predicted"/>
<evidence type="ECO:0000313" key="7">
    <source>
        <dbReference type="EMBL" id="PYI27934.1"/>
    </source>
</evidence>
<dbReference type="Pfam" id="PF00172">
    <property type="entry name" value="Zn_clus"/>
    <property type="match status" value="1"/>
</dbReference>
<dbReference type="GO" id="GO:0008270">
    <property type="term" value="F:zinc ion binding"/>
    <property type="evidence" value="ECO:0007669"/>
    <property type="project" value="InterPro"/>
</dbReference>
<dbReference type="PANTHER" id="PTHR47657:SF13">
    <property type="entry name" value="ZN(2)-C6 FUNGAL-TYPE DOMAIN-CONTAINING PROTEIN-RELATED"/>
    <property type="match status" value="1"/>
</dbReference>
<evidence type="ECO:0000256" key="2">
    <source>
        <dbReference type="ARBA" id="ARBA00023125"/>
    </source>
</evidence>
<dbReference type="Proteomes" id="UP000248817">
    <property type="component" value="Unassembled WGS sequence"/>
</dbReference>
<dbReference type="EMBL" id="KZ825559">
    <property type="protein sequence ID" value="PYI27934.1"/>
    <property type="molecule type" value="Genomic_DNA"/>
</dbReference>
<feature type="domain" description="Zn(2)-C6 fungal-type" evidence="6">
    <location>
        <begin position="51"/>
        <end position="71"/>
    </location>
</feature>
<evidence type="ECO:0000256" key="3">
    <source>
        <dbReference type="ARBA" id="ARBA00023163"/>
    </source>
</evidence>
<accession>A0A2V5I0W2</accession>
<dbReference type="InterPro" id="IPR036864">
    <property type="entry name" value="Zn2-C6_fun-type_DNA-bd_sf"/>
</dbReference>
<dbReference type="Gene3D" id="4.10.240.10">
    <property type="entry name" value="Zn(2)-C6 fungal-type DNA-binding domain"/>
    <property type="match status" value="1"/>
</dbReference>
<keyword evidence="4" id="KW-0539">Nucleus</keyword>
<keyword evidence="2" id="KW-0238">DNA-binding</keyword>
<dbReference type="GO" id="GO:0003677">
    <property type="term" value="F:DNA binding"/>
    <property type="evidence" value="ECO:0007669"/>
    <property type="project" value="UniProtKB-KW"/>
</dbReference>
<dbReference type="AlphaFoldDB" id="A0A2V5I0W2"/>
<evidence type="ECO:0000313" key="8">
    <source>
        <dbReference type="Proteomes" id="UP000248817"/>
    </source>
</evidence>
<sequence length="180" mass="20407">MSSQTRKQKQKSHHGCRRCKQRSVKVRLIADQPRCLKIALRLLFHDHIVYCDEKRPDCSNCIRRQEICHYAASGPWIWTQQSIHVAHASPLTTSAAAAAAAAVVSSKPGPTLNQHPPNPKTRPANHYQDPRLMLSLLLSPPPINTSLQHHPLFLNWTTSTCHSIARTPIDRRIWQTVILQ</sequence>
<dbReference type="PANTHER" id="PTHR47657">
    <property type="entry name" value="STEROL REGULATORY ELEMENT-BINDING PROTEIN ECM22"/>
    <property type="match status" value="1"/>
</dbReference>
<evidence type="ECO:0000256" key="1">
    <source>
        <dbReference type="ARBA" id="ARBA00023015"/>
    </source>
</evidence>
<protein>
    <recommendedName>
        <fullName evidence="6">Zn(2)-C6 fungal-type domain-containing protein</fullName>
    </recommendedName>
</protein>
<dbReference type="InterPro" id="IPR052400">
    <property type="entry name" value="Zn2-C6_fungal_TF"/>
</dbReference>
<keyword evidence="1" id="KW-0805">Transcription regulation</keyword>
<evidence type="ECO:0000256" key="4">
    <source>
        <dbReference type="ARBA" id="ARBA00023242"/>
    </source>
</evidence>
<reference evidence="7 8" key="1">
    <citation type="submission" date="2018-02" db="EMBL/GenBank/DDBJ databases">
        <title>The genomes of Aspergillus section Nigri reveals drivers in fungal speciation.</title>
        <authorList>
            <consortium name="DOE Joint Genome Institute"/>
            <person name="Vesth T.C."/>
            <person name="Nybo J."/>
            <person name="Theobald S."/>
            <person name="Brandl J."/>
            <person name="Frisvad J.C."/>
            <person name="Nielsen K.F."/>
            <person name="Lyhne E.K."/>
            <person name="Kogle M.E."/>
            <person name="Kuo A."/>
            <person name="Riley R."/>
            <person name="Clum A."/>
            <person name="Nolan M."/>
            <person name="Lipzen A."/>
            <person name="Salamov A."/>
            <person name="Henrissat B."/>
            <person name="Wiebenga A."/>
            <person name="De vries R.P."/>
            <person name="Grigoriev I.V."/>
            <person name="Mortensen U.H."/>
            <person name="Andersen M.R."/>
            <person name="Baker S.E."/>
        </authorList>
    </citation>
    <scope>NUCLEOTIDE SEQUENCE [LARGE SCALE GENOMIC DNA]</scope>
    <source>
        <strain evidence="7 8">CBS 114.80</strain>
    </source>
</reference>
<feature type="region of interest" description="Disordered" evidence="5">
    <location>
        <begin position="106"/>
        <end position="125"/>
    </location>
</feature>
<dbReference type="GO" id="GO:0009893">
    <property type="term" value="P:positive regulation of metabolic process"/>
    <property type="evidence" value="ECO:0007669"/>
    <property type="project" value="UniProtKB-ARBA"/>
</dbReference>
<gene>
    <name evidence="7" type="ORF">BP00DRAFT_278238</name>
</gene>